<evidence type="ECO:0000313" key="2">
    <source>
        <dbReference type="EMBL" id="KZP30450.1"/>
    </source>
</evidence>
<keyword evidence="3" id="KW-1185">Reference proteome</keyword>
<feature type="signal peptide" evidence="1">
    <location>
        <begin position="1"/>
        <end position="18"/>
    </location>
</feature>
<evidence type="ECO:0000256" key="1">
    <source>
        <dbReference type="SAM" id="SignalP"/>
    </source>
</evidence>
<dbReference type="Proteomes" id="UP000076532">
    <property type="component" value="Unassembled WGS sequence"/>
</dbReference>
<accession>A0A166TBY4</accession>
<feature type="chain" id="PRO_5007880004" description="Ricin B lectin domain-containing protein" evidence="1">
    <location>
        <begin position="19"/>
        <end position="194"/>
    </location>
</feature>
<evidence type="ECO:0008006" key="4">
    <source>
        <dbReference type="Google" id="ProtNLM"/>
    </source>
</evidence>
<name>A0A166TBY4_9AGAM</name>
<sequence length="194" mass="20461">MLSTSIVALSSLFIGAQAVSLDTRNASTCFTTHTGYLRGDGPGTDFGRNNANEVIYPSNGTDIELSLQACEGVTSYGSFDYPTSRLVSTDLDVNFTIRCLTVVPSAANASILNVELAVCGDDTVPPANQTFYYENHDFGNQLLFAGQANCTDLSGTIDDDTGKPLTANGTSLWQLRCISDGGASTFGLSGAWDN</sequence>
<gene>
    <name evidence="2" type="ORF">FIBSPDRAFT_926320</name>
</gene>
<keyword evidence="1" id="KW-0732">Signal</keyword>
<organism evidence="2 3">
    <name type="scientific">Athelia psychrophila</name>
    <dbReference type="NCBI Taxonomy" id="1759441"/>
    <lineage>
        <taxon>Eukaryota</taxon>
        <taxon>Fungi</taxon>
        <taxon>Dikarya</taxon>
        <taxon>Basidiomycota</taxon>
        <taxon>Agaricomycotina</taxon>
        <taxon>Agaricomycetes</taxon>
        <taxon>Agaricomycetidae</taxon>
        <taxon>Atheliales</taxon>
        <taxon>Atheliaceae</taxon>
        <taxon>Athelia</taxon>
    </lineage>
</organism>
<protein>
    <recommendedName>
        <fullName evidence="4">Ricin B lectin domain-containing protein</fullName>
    </recommendedName>
</protein>
<evidence type="ECO:0000313" key="3">
    <source>
        <dbReference type="Proteomes" id="UP000076532"/>
    </source>
</evidence>
<reference evidence="2 3" key="1">
    <citation type="journal article" date="2016" name="Mol. Biol. Evol.">
        <title>Comparative Genomics of Early-Diverging Mushroom-Forming Fungi Provides Insights into the Origins of Lignocellulose Decay Capabilities.</title>
        <authorList>
            <person name="Nagy L.G."/>
            <person name="Riley R."/>
            <person name="Tritt A."/>
            <person name="Adam C."/>
            <person name="Daum C."/>
            <person name="Floudas D."/>
            <person name="Sun H."/>
            <person name="Yadav J.S."/>
            <person name="Pangilinan J."/>
            <person name="Larsson K.H."/>
            <person name="Matsuura K."/>
            <person name="Barry K."/>
            <person name="Labutti K."/>
            <person name="Kuo R."/>
            <person name="Ohm R.A."/>
            <person name="Bhattacharya S.S."/>
            <person name="Shirouzu T."/>
            <person name="Yoshinaga Y."/>
            <person name="Martin F.M."/>
            <person name="Grigoriev I.V."/>
            <person name="Hibbett D.S."/>
        </authorList>
    </citation>
    <scope>NUCLEOTIDE SEQUENCE [LARGE SCALE GENOMIC DNA]</scope>
    <source>
        <strain evidence="2 3">CBS 109695</strain>
    </source>
</reference>
<dbReference type="EMBL" id="KV417493">
    <property type="protein sequence ID" value="KZP30450.1"/>
    <property type="molecule type" value="Genomic_DNA"/>
</dbReference>
<dbReference type="AlphaFoldDB" id="A0A166TBY4"/>
<proteinExistence type="predicted"/>